<protein>
    <recommendedName>
        <fullName evidence="1">Dynamin N-terminal domain-containing protein</fullName>
    </recommendedName>
</protein>
<dbReference type="AlphaFoldDB" id="A0A0A9DQF3"/>
<name>A0A0A9DQF3_ARUDO</name>
<sequence>MGFQFNHVGGGTKTRRLLAGPADADGDDAGVAGRPMPLADIQAYIEAENLRLENDPCQFSEKEIIIKVEYKHCPNLTIIDTPSLILPAPGDKNRVLQSQACLLRALFVSKSSIKRP</sequence>
<reference evidence="2" key="1">
    <citation type="submission" date="2014-09" db="EMBL/GenBank/DDBJ databases">
        <authorList>
            <person name="Magalhaes I.L.F."/>
            <person name="Oliveira U."/>
            <person name="Santos F.R."/>
            <person name="Vidigal T.H.D.A."/>
            <person name="Brescovit A.D."/>
            <person name="Santos A.J."/>
        </authorList>
    </citation>
    <scope>NUCLEOTIDE SEQUENCE</scope>
    <source>
        <tissue evidence="2">Shoot tissue taken approximately 20 cm above the soil surface</tissue>
    </source>
</reference>
<dbReference type="InterPro" id="IPR045063">
    <property type="entry name" value="Dynamin_N"/>
</dbReference>
<dbReference type="EMBL" id="GBRH01207879">
    <property type="protein sequence ID" value="JAD90016.1"/>
    <property type="molecule type" value="Transcribed_RNA"/>
</dbReference>
<evidence type="ECO:0000313" key="2">
    <source>
        <dbReference type="EMBL" id="JAD90016.1"/>
    </source>
</evidence>
<dbReference type="SUPFAM" id="SSF52540">
    <property type="entry name" value="P-loop containing nucleoside triphosphate hydrolases"/>
    <property type="match status" value="1"/>
</dbReference>
<feature type="domain" description="Dynamin N-terminal" evidence="1">
    <location>
        <begin position="38"/>
        <end position="95"/>
    </location>
</feature>
<dbReference type="InterPro" id="IPR027417">
    <property type="entry name" value="P-loop_NTPase"/>
</dbReference>
<reference evidence="2" key="2">
    <citation type="journal article" date="2015" name="Data Brief">
        <title>Shoot transcriptome of the giant reed, Arundo donax.</title>
        <authorList>
            <person name="Barrero R.A."/>
            <person name="Guerrero F.D."/>
            <person name="Moolhuijzen P."/>
            <person name="Goolsby J.A."/>
            <person name="Tidwell J."/>
            <person name="Bellgard S.E."/>
            <person name="Bellgard M.I."/>
        </authorList>
    </citation>
    <scope>NUCLEOTIDE SEQUENCE</scope>
    <source>
        <tissue evidence="2">Shoot tissue taken approximately 20 cm above the soil surface</tissue>
    </source>
</reference>
<dbReference type="Gene3D" id="3.40.50.300">
    <property type="entry name" value="P-loop containing nucleotide triphosphate hydrolases"/>
    <property type="match status" value="1"/>
</dbReference>
<proteinExistence type="predicted"/>
<dbReference type="Pfam" id="PF00350">
    <property type="entry name" value="Dynamin_N"/>
    <property type="match status" value="1"/>
</dbReference>
<organism evidence="2">
    <name type="scientific">Arundo donax</name>
    <name type="common">Giant reed</name>
    <name type="synonym">Donax arundinaceus</name>
    <dbReference type="NCBI Taxonomy" id="35708"/>
    <lineage>
        <taxon>Eukaryota</taxon>
        <taxon>Viridiplantae</taxon>
        <taxon>Streptophyta</taxon>
        <taxon>Embryophyta</taxon>
        <taxon>Tracheophyta</taxon>
        <taxon>Spermatophyta</taxon>
        <taxon>Magnoliopsida</taxon>
        <taxon>Liliopsida</taxon>
        <taxon>Poales</taxon>
        <taxon>Poaceae</taxon>
        <taxon>PACMAD clade</taxon>
        <taxon>Arundinoideae</taxon>
        <taxon>Arundineae</taxon>
        <taxon>Arundo</taxon>
    </lineage>
</organism>
<accession>A0A0A9DQF3</accession>
<evidence type="ECO:0000259" key="1">
    <source>
        <dbReference type="Pfam" id="PF00350"/>
    </source>
</evidence>